<organism evidence="15 16">
    <name type="scientific">Rhizopus oryzae</name>
    <name type="common">Mucormycosis agent</name>
    <name type="synonym">Rhizopus arrhizus var. delemar</name>
    <dbReference type="NCBI Taxonomy" id="64495"/>
    <lineage>
        <taxon>Eukaryota</taxon>
        <taxon>Fungi</taxon>
        <taxon>Fungi incertae sedis</taxon>
        <taxon>Mucoromycota</taxon>
        <taxon>Mucoromycotina</taxon>
        <taxon>Mucoromycetes</taxon>
        <taxon>Mucorales</taxon>
        <taxon>Mucorineae</taxon>
        <taxon>Rhizopodaceae</taxon>
        <taxon>Rhizopus</taxon>
    </lineage>
</organism>
<accession>A0A9P7BU06</accession>
<dbReference type="GO" id="GO:0005940">
    <property type="term" value="C:septin ring"/>
    <property type="evidence" value="ECO:0007669"/>
    <property type="project" value="UniProtKB-ARBA"/>
</dbReference>
<proteinExistence type="inferred from homology"/>
<dbReference type="PROSITE" id="PS00107">
    <property type="entry name" value="PROTEIN_KINASE_ATP"/>
    <property type="match status" value="1"/>
</dbReference>
<feature type="domain" description="Protein kinase" evidence="14">
    <location>
        <begin position="60"/>
        <end position="315"/>
    </location>
</feature>
<dbReference type="PANTHER" id="PTHR24346:SF110">
    <property type="entry name" value="NON-SPECIFIC SERINE_THREONINE PROTEIN KINASE"/>
    <property type="match status" value="1"/>
</dbReference>
<comment type="subcellular location">
    <subcellularLocation>
        <location evidence="1">Bud neck</location>
    </subcellularLocation>
</comment>
<evidence type="ECO:0000313" key="16">
    <source>
        <dbReference type="Proteomes" id="UP000716291"/>
    </source>
</evidence>
<comment type="similarity">
    <text evidence="2">Belongs to the protein kinase superfamily. CAMK Ser/Thr protein kinase family. NIM1 subfamily.</text>
</comment>
<dbReference type="EMBL" id="JAANQT010000488">
    <property type="protein sequence ID" value="KAG1310586.1"/>
    <property type="molecule type" value="Genomic_DNA"/>
</dbReference>
<dbReference type="AlphaFoldDB" id="A0A9P7BU06"/>
<dbReference type="PANTHER" id="PTHR24346">
    <property type="entry name" value="MAP/MICROTUBULE AFFINITY-REGULATING KINASE"/>
    <property type="match status" value="1"/>
</dbReference>
<evidence type="ECO:0000256" key="13">
    <source>
        <dbReference type="SAM" id="MobiDB-lite"/>
    </source>
</evidence>
<dbReference type="PROSITE" id="PS50011">
    <property type="entry name" value="PROTEIN_KINASE_DOM"/>
    <property type="match status" value="1"/>
</dbReference>
<feature type="compositionally biased region" description="Low complexity" evidence="13">
    <location>
        <begin position="621"/>
        <end position="631"/>
    </location>
</feature>
<feature type="region of interest" description="Disordered" evidence="13">
    <location>
        <begin position="1"/>
        <end position="52"/>
    </location>
</feature>
<keyword evidence="8" id="KW-0418">Kinase</keyword>
<dbReference type="SUPFAM" id="SSF56112">
    <property type="entry name" value="Protein kinase-like (PK-like)"/>
    <property type="match status" value="1"/>
</dbReference>
<protein>
    <recommendedName>
        <fullName evidence="3">non-specific serine/threonine protein kinase</fullName>
        <ecNumber evidence="3">2.7.11.1</ecNumber>
    </recommendedName>
</protein>
<dbReference type="InterPro" id="IPR011009">
    <property type="entry name" value="Kinase-like_dom_sf"/>
</dbReference>
<dbReference type="EC" id="2.7.11.1" evidence="3"/>
<evidence type="ECO:0000259" key="14">
    <source>
        <dbReference type="PROSITE" id="PS50011"/>
    </source>
</evidence>
<comment type="catalytic activity">
    <reaction evidence="11">
        <text>L-seryl-[protein] + ATP = O-phospho-L-seryl-[protein] + ADP + H(+)</text>
        <dbReference type="Rhea" id="RHEA:17989"/>
        <dbReference type="Rhea" id="RHEA-COMP:9863"/>
        <dbReference type="Rhea" id="RHEA-COMP:11604"/>
        <dbReference type="ChEBI" id="CHEBI:15378"/>
        <dbReference type="ChEBI" id="CHEBI:29999"/>
        <dbReference type="ChEBI" id="CHEBI:30616"/>
        <dbReference type="ChEBI" id="CHEBI:83421"/>
        <dbReference type="ChEBI" id="CHEBI:456216"/>
        <dbReference type="EC" id="2.7.11.1"/>
    </reaction>
</comment>
<dbReference type="CDD" id="cd14081">
    <property type="entry name" value="STKc_BRSK1_2"/>
    <property type="match status" value="1"/>
</dbReference>
<evidence type="ECO:0000256" key="11">
    <source>
        <dbReference type="ARBA" id="ARBA00048679"/>
    </source>
</evidence>
<feature type="binding site" evidence="12">
    <location>
        <position position="89"/>
    </location>
    <ligand>
        <name>ATP</name>
        <dbReference type="ChEBI" id="CHEBI:30616"/>
    </ligand>
</feature>
<dbReference type="PROSITE" id="PS00108">
    <property type="entry name" value="PROTEIN_KINASE_ST"/>
    <property type="match status" value="1"/>
</dbReference>
<evidence type="ECO:0000256" key="7">
    <source>
        <dbReference type="ARBA" id="ARBA00022741"/>
    </source>
</evidence>
<keyword evidence="4" id="KW-0723">Serine/threonine-protein kinase</keyword>
<keyword evidence="6" id="KW-0808">Transferase</keyword>
<feature type="compositionally biased region" description="Low complexity" evidence="13">
    <location>
        <begin position="576"/>
        <end position="590"/>
    </location>
</feature>
<keyword evidence="7 12" id="KW-0547">Nucleotide-binding</keyword>
<dbReference type="Gene3D" id="1.10.510.10">
    <property type="entry name" value="Transferase(Phosphotransferase) domain 1"/>
    <property type="match status" value="1"/>
</dbReference>
<feature type="compositionally biased region" description="Low complexity" evidence="13">
    <location>
        <begin position="22"/>
        <end position="32"/>
    </location>
</feature>
<evidence type="ECO:0000256" key="10">
    <source>
        <dbReference type="ARBA" id="ARBA00047899"/>
    </source>
</evidence>
<evidence type="ECO:0000256" key="3">
    <source>
        <dbReference type="ARBA" id="ARBA00012513"/>
    </source>
</evidence>
<feature type="region of interest" description="Disordered" evidence="13">
    <location>
        <begin position="502"/>
        <end position="631"/>
    </location>
</feature>
<dbReference type="GO" id="GO:0035556">
    <property type="term" value="P:intracellular signal transduction"/>
    <property type="evidence" value="ECO:0007669"/>
    <property type="project" value="TreeGrafter"/>
</dbReference>
<evidence type="ECO:0000256" key="2">
    <source>
        <dbReference type="ARBA" id="ARBA00010791"/>
    </source>
</evidence>
<evidence type="ECO:0000256" key="9">
    <source>
        <dbReference type="ARBA" id="ARBA00022840"/>
    </source>
</evidence>
<feature type="compositionally biased region" description="Basic and acidic residues" evidence="13">
    <location>
        <begin position="546"/>
        <end position="560"/>
    </location>
</feature>
<name>A0A9P7BU06_RHIOR</name>
<evidence type="ECO:0000256" key="6">
    <source>
        <dbReference type="ARBA" id="ARBA00022679"/>
    </source>
</evidence>
<keyword evidence="5" id="KW-0597">Phosphoprotein</keyword>
<evidence type="ECO:0000256" key="1">
    <source>
        <dbReference type="ARBA" id="ARBA00004266"/>
    </source>
</evidence>
<reference evidence="15" key="1">
    <citation type="journal article" date="2020" name="Microb. Genom.">
        <title>Genetic diversity of clinical and environmental Mucorales isolates obtained from an investigation of mucormycosis cases among solid organ transplant recipients.</title>
        <authorList>
            <person name="Nguyen M.H."/>
            <person name="Kaul D."/>
            <person name="Muto C."/>
            <person name="Cheng S.J."/>
            <person name="Richter R.A."/>
            <person name="Bruno V.M."/>
            <person name="Liu G."/>
            <person name="Beyhan S."/>
            <person name="Sundermann A.J."/>
            <person name="Mounaud S."/>
            <person name="Pasculle A.W."/>
            <person name="Nierman W.C."/>
            <person name="Driscoll E."/>
            <person name="Cumbie R."/>
            <person name="Clancy C.J."/>
            <person name="Dupont C.L."/>
        </authorList>
    </citation>
    <scope>NUCLEOTIDE SEQUENCE</scope>
    <source>
        <strain evidence="15">GL11</strain>
    </source>
</reference>
<sequence length="770" mass="86017">MQVVVPNTQHYSPSKNTHSRRTSSAATSTRSTKSAKDRRRSSGALSSHSQHKSKKYIGDYSVGKTLGKGASGRVKLGVCRTTGRQVAIKIISKSHLAANPAIEKAVRREIAIMKLIHHPNVMSLIDVIDDPASSDLYLILEYVEGGELFEYLVSKGRLDEAEARHHFQQIILGLDYCHHHLICHRDLKPENLLLDSNHNIKIADFGMASLQPLGSLLETSCGSPHYASPEIVAGMPYHGSSCDIWSCGVILFALLTGHLPFDDENIRQLLRKVKSGKYVMPDNISKSAQDLIRRILVIDPSKRLTLKQIMEHPWFKETKPLNLSALPVPPTDIGQPVSMASEIDDRLLETIKFLWGESDNQVIVNALLQKEHNMQKVVYVLLKQHSEKYWQADHGDEVDDEMIDPSPLPRQHKALDYRMERDRRCLSMVGKPVAPWAQEDNLHQQSINSTGPENMKKSETFYAKFVKKALHRPSKDANKEPALTSHNKTTVVGTLRRKSLFSHKTIHDDNSQAKKPTSVNTKRLSLRIPKTSTASPKKFGFTLDINGKDNSKNTDHKKEWSPSISTEVPPALSNGSTISSSSSISTSDSSYVKESKVKKSPIRQGSQGSVDPKSIHRPATPSLLSNSSTIVSSPTEAPKPSWFQQLFFFKQPKVCSIVVHSTNSVDILDTLQELMNKTTETKFYKKSDKVGVLRRKIEIKTKPSQGVKARQVKCKIELIVSESDCIVQFIQQQGDGVLLNITIQQVQKDILKVYPETKCSSSSCTLVEQQ</sequence>
<evidence type="ECO:0000256" key="12">
    <source>
        <dbReference type="PROSITE-ProRule" id="PRU10141"/>
    </source>
</evidence>
<keyword evidence="9 12" id="KW-0067">ATP-binding</keyword>
<comment type="catalytic activity">
    <reaction evidence="10">
        <text>L-threonyl-[protein] + ATP = O-phospho-L-threonyl-[protein] + ADP + H(+)</text>
        <dbReference type="Rhea" id="RHEA:46608"/>
        <dbReference type="Rhea" id="RHEA-COMP:11060"/>
        <dbReference type="Rhea" id="RHEA-COMP:11605"/>
        <dbReference type="ChEBI" id="CHEBI:15378"/>
        <dbReference type="ChEBI" id="CHEBI:30013"/>
        <dbReference type="ChEBI" id="CHEBI:30616"/>
        <dbReference type="ChEBI" id="CHEBI:61977"/>
        <dbReference type="ChEBI" id="CHEBI:456216"/>
        <dbReference type="EC" id="2.7.11.1"/>
    </reaction>
</comment>
<gene>
    <name evidence="15" type="ORF">G6F64_004449</name>
</gene>
<dbReference type="GO" id="GO:0005524">
    <property type="term" value="F:ATP binding"/>
    <property type="evidence" value="ECO:0007669"/>
    <property type="project" value="UniProtKB-UniRule"/>
</dbReference>
<dbReference type="Proteomes" id="UP000716291">
    <property type="component" value="Unassembled WGS sequence"/>
</dbReference>
<evidence type="ECO:0000256" key="8">
    <source>
        <dbReference type="ARBA" id="ARBA00022777"/>
    </source>
</evidence>
<dbReference type="GO" id="GO:0004674">
    <property type="term" value="F:protein serine/threonine kinase activity"/>
    <property type="evidence" value="ECO:0007669"/>
    <property type="project" value="UniProtKB-KW"/>
</dbReference>
<dbReference type="InterPro" id="IPR017441">
    <property type="entry name" value="Protein_kinase_ATP_BS"/>
</dbReference>
<feature type="compositionally biased region" description="Polar residues" evidence="13">
    <location>
        <begin position="513"/>
        <end position="523"/>
    </location>
</feature>
<evidence type="ECO:0000256" key="4">
    <source>
        <dbReference type="ARBA" id="ARBA00022527"/>
    </source>
</evidence>
<dbReference type="InterPro" id="IPR008271">
    <property type="entry name" value="Ser/Thr_kinase_AS"/>
</dbReference>
<evidence type="ECO:0000313" key="15">
    <source>
        <dbReference type="EMBL" id="KAG1310586.1"/>
    </source>
</evidence>
<keyword evidence="16" id="KW-1185">Reference proteome</keyword>
<evidence type="ECO:0000256" key="5">
    <source>
        <dbReference type="ARBA" id="ARBA00022553"/>
    </source>
</evidence>
<dbReference type="Pfam" id="PF00069">
    <property type="entry name" value="Pkinase"/>
    <property type="match status" value="1"/>
</dbReference>
<feature type="compositionally biased region" description="Polar residues" evidence="13">
    <location>
        <begin position="1"/>
        <end position="16"/>
    </location>
</feature>
<comment type="caution">
    <text evidence="15">The sequence shown here is derived from an EMBL/GenBank/DDBJ whole genome shotgun (WGS) entry which is preliminary data.</text>
</comment>
<dbReference type="InterPro" id="IPR000719">
    <property type="entry name" value="Prot_kinase_dom"/>
</dbReference>
<dbReference type="SMART" id="SM00220">
    <property type="entry name" value="S_TKc"/>
    <property type="match status" value="1"/>
</dbReference>
<dbReference type="FunFam" id="1.10.510.10:FF:000394">
    <property type="entry name" value="Serine/threonine-protein kinase HSL1"/>
    <property type="match status" value="1"/>
</dbReference>
<dbReference type="FunFam" id="3.30.200.20:FF:000003">
    <property type="entry name" value="Non-specific serine/threonine protein kinase"/>
    <property type="match status" value="1"/>
</dbReference>
<dbReference type="GO" id="GO:0005935">
    <property type="term" value="C:cellular bud neck"/>
    <property type="evidence" value="ECO:0007669"/>
    <property type="project" value="UniProtKB-SubCell"/>
</dbReference>